<dbReference type="GO" id="GO:0005543">
    <property type="term" value="F:phospholipid binding"/>
    <property type="evidence" value="ECO:0007669"/>
    <property type="project" value="TreeGrafter"/>
</dbReference>
<feature type="compositionally biased region" description="Polar residues" evidence="2">
    <location>
        <begin position="135"/>
        <end position="156"/>
    </location>
</feature>
<dbReference type="GeneID" id="109047664"/>
<dbReference type="CDD" id="cd08389">
    <property type="entry name" value="C2A_Synaptotagmin-14_16"/>
    <property type="match status" value="1"/>
</dbReference>
<name>A0A9Q9YT72_CYPCA</name>
<accession>A0A9Q9YT72</accession>
<organism evidence="4">
    <name type="scientific">Cyprinus carpio</name>
    <name type="common">Common carp</name>
    <dbReference type="NCBI Taxonomy" id="7962"/>
    <lineage>
        <taxon>Eukaryota</taxon>
        <taxon>Metazoa</taxon>
        <taxon>Chordata</taxon>
        <taxon>Craniata</taxon>
        <taxon>Vertebrata</taxon>
        <taxon>Euteleostomi</taxon>
        <taxon>Actinopterygii</taxon>
        <taxon>Neopterygii</taxon>
        <taxon>Teleostei</taxon>
        <taxon>Ostariophysi</taxon>
        <taxon>Cypriniformes</taxon>
        <taxon>Cyprinidae</taxon>
        <taxon>Cyprininae</taxon>
        <taxon>Cyprinus</taxon>
    </lineage>
</organism>
<dbReference type="Proteomes" id="UP001155660">
    <property type="component" value="Chromosome A13"/>
</dbReference>
<feature type="region of interest" description="Disordered" evidence="2">
    <location>
        <begin position="232"/>
        <end position="302"/>
    </location>
</feature>
<dbReference type="Pfam" id="PF00168">
    <property type="entry name" value="C2"/>
    <property type="match status" value="2"/>
</dbReference>
<proteinExistence type="inferred from homology"/>
<reference evidence="4" key="1">
    <citation type="submission" date="2025-08" db="UniProtKB">
        <authorList>
            <consortium name="RefSeq"/>
        </authorList>
    </citation>
    <scope>IDENTIFICATION</scope>
    <source>
        <tissue evidence="4">Muscle</tissue>
    </source>
</reference>
<dbReference type="OrthoDB" id="5978493at2759"/>
<dbReference type="InterPro" id="IPR043541">
    <property type="entry name" value="SYT14/14L/16"/>
</dbReference>
<dbReference type="RefSeq" id="XP_042625286.1">
    <property type="nucleotide sequence ID" value="XM_042769352.1"/>
</dbReference>
<feature type="domain" description="C2" evidence="3">
    <location>
        <begin position="459"/>
        <end position="594"/>
    </location>
</feature>
<feature type="compositionally biased region" description="Polar residues" evidence="2">
    <location>
        <begin position="274"/>
        <end position="284"/>
    </location>
</feature>
<protein>
    <submittedName>
        <fullName evidence="4">Synaptotagmin-16-like isoform X1</fullName>
    </submittedName>
</protein>
<dbReference type="SMART" id="SM00239">
    <property type="entry name" value="C2"/>
    <property type="match status" value="2"/>
</dbReference>
<gene>
    <name evidence="4" type="primary">LOC109047664</name>
</gene>
<evidence type="ECO:0000256" key="1">
    <source>
        <dbReference type="ARBA" id="ARBA00006996"/>
    </source>
</evidence>
<dbReference type="PROSITE" id="PS50004">
    <property type="entry name" value="C2"/>
    <property type="match status" value="2"/>
</dbReference>
<feature type="region of interest" description="Disordered" evidence="2">
    <location>
        <begin position="91"/>
        <end position="219"/>
    </location>
</feature>
<dbReference type="AlphaFoldDB" id="A0A9Q9YT72"/>
<comment type="similarity">
    <text evidence="1">Belongs to the synaptotagmin family.</text>
</comment>
<evidence type="ECO:0000313" key="4">
    <source>
        <dbReference type="RefSeq" id="XP_042625286.1"/>
    </source>
</evidence>
<feature type="compositionally biased region" description="Acidic residues" evidence="2">
    <location>
        <begin position="168"/>
        <end position="181"/>
    </location>
</feature>
<dbReference type="PANTHER" id="PTHR46129:SF4">
    <property type="entry name" value="SYNAPTOTAGMIN-16"/>
    <property type="match status" value="1"/>
</dbReference>
<dbReference type="FunFam" id="2.60.40.150:FF:000062">
    <property type="entry name" value="synaptotagmin-14 isoform X1"/>
    <property type="match status" value="1"/>
</dbReference>
<evidence type="ECO:0000256" key="2">
    <source>
        <dbReference type="SAM" id="MobiDB-lite"/>
    </source>
</evidence>
<sequence length="599" mass="66599">MADIPQAGIPAFSSWLAEISDAFSNGFRRLSLNRVVDSEVSVKDESSEVEQNLMAVHGSGVDPQEKLALRGQGSRFDYALSVKRLTPISEETDELESRRSLQASRCSDAVNSYGDDGEISSSSDSDDELAKQFEISVSRSQSFRSGVSELDTQNAPGQLHKFKRLLSDQEEGSTEPSDCEEAERNSVQSFQDPLSSRRRVGSEPRDPLSRSPLPEGRTLTDPLSLMAEQISVGSQDTGDGVEALSRDEGSRLSRVGRQTPQRSLAVDNHGYDNSEATDSTPTWSSEHEQSPSHPLSTSPRGHRISKCGDLILALDYRAETHRLLVTVIMAQGIPDKARSGMDSWQVHVVLLPGKRQRHKTAVQKGSMPRFEETFRFSHLELGDLGSSALRFRLYALGKMNKERMMGEAMYRLSRLNKTGRFQITLVLEPRSNLKTVDAPVPFSAQSDSASSSHSVSHGGNPELLLGLSYNATTGRLSVEIIKGSHFRNFAFNRPPDTFGKLTLLNSMGQEISRCKTSIRRSQPNPVFKETFVFQVALFQLSDVTLMVSIYNRRNMKRKEMIGWVALGQNSSGEEELLHWQDMKESGNQQVCRWHTLLEA</sequence>
<dbReference type="PANTHER" id="PTHR46129">
    <property type="entry name" value="SYNAPTOTAGMIN 14, ISOFORM D"/>
    <property type="match status" value="1"/>
</dbReference>
<evidence type="ECO:0000259" key="3">
    <source>
        <dbReference type="PROSITE" id="PS50004"/>
    </source>
</evidence>
<dbReference type="KEGG" id="ccar:109047664"/>
<feature type="compositionally biased region" description="Polar residues" evidence="2">
    <location>
        <begin position="185"/>
        <end position="194"/>
    </location>
</feature>
<dbReference type="InterPro" id="IPR000008">
    <property type="entry name" value="C2_dom"/>
</dbReference>
<dbReference type="CDD" id="cd08408">
    <property type="entry name" value="C2B_Synaptotagmin-14_16"/>
    <property type="match status" value="1"/>
</dbReference>
<feature type="domain" description="C2" evidence="3">
    <location>
        <begin position="306"/>
        <end position="425"/>
    </location>
</feature>